<dbReference type="SMART" id="SM00575">
    <property type="entry name" value="ZnF_PMZ"/>
    <property type="match status" value="1"/>
</dbReference>
<evidence type="ECO:0000313" key="7">
    <source>
        <dbReference type="Proteomes" id="UP000595140"/>
    </source>
</evidence>
<dbReference type="OrthoDB" id="1111462at2759"/>
<dbReference type="Proteomes" id="UP000595140">
    <property type="component" value="Unassembled WGS sequence"/>
</dbReference>
<protein>
    <recommendedName>
        <fullName evidence="5">SWIM-type domain-containing protein</fullName>
    </recommendedName>
</protein>
<keyword evidence="3" id="KW-0862">Zinc</keyword>
<evidence type="ECO:0000256" key="3">
    <source>
        <dbReference type="ARBA" id="ARBA00022833"/>
    </source>
</evidence>
<feature type="domain" description="SWIM-type" evidence="5">
    <location>
        <begin position="148"/>
        <end position="180"/>
    </location>
</feature>
<gene>
    <name evidence="6" type="ORF">CCAM_LOCUS1868</name>
</gene>
<dbReference type="InterPro" id="IPR006564">
    <property type="entry name" value="Znf_PMZ"/>
</dbReference>
<keyword evidence="1" id="KW-0479">Metal-binding</keyword>
<accession>A0A484KD91</accession>
<dbReference type="GO" id="GO:0008270">
    <property type="term" value="F:zinc ion binding"/>
    <property type="evidence" value="ECO:0007669"/>
    <property type="project" value="UniProtKB-KW"/>
</dbReference>
<evidence type="ECO:0000256" key="1">
    <source>
        <dbReference type="ARBA" id="ARBA00022723"/>
    </source>
</evidence>
<name>A0A484KD91_9ASTE</name>
<dbReference type="Pfam" id="PF04434">
    <property type="entry name" value="SWIM"/>
    <property type="match status" value="1"/>
</dbReference>
<dbReference type="PANTHER" id="PTHR31973">
    <property type="entry name" value="POLYPROTEIN, PUTATIVE-RELATED"/>
    <property type="match status" value="1"/>
</dbReference>
<organism evidence="6 7">
    <name type="scientific">Cuscuta campestris</name>
    <dbReference type="NCBI Taxonomy" id="132261"/>
    <lineage>
        <taxon>Eukaryota</taxon>
        <taxon>Viridiplantae</taxon>
        <taxon>Streptophyta</taxon>
        <taxon>Embryophyta</taxon>
        <taxon>Tracheophyta</taxon>
        <taxon>Spermatophyta</taxon>
        <taxon>Magnoliopsida</taxon>
        <taxon>eudicotyledons</taxon>
        <taxon>Gunneridae</taxon>
        <taxon>Pentapetalae</taxon>
        <taxon>asterids</taxon>
        <taxon>lamiids</taxon>
        <taxon>Solanales</taxon>
        <taxon>Convolvulaceae</taxon>
        <taxon>Cuscuteae</taxon>
        <taxon>Cuscuta</taxon>
        <taxon>Cuscuta subgen. Grammica</taxon>
        <taxon>Cuscuta sect. Cleistogrammica</taxon>
    </lineage>
</organism>
<dbReference type="PANTHER" id="PTHR31973:SF195">
    <property type="entry name" value="MUDR FAMILY TRANSPOSASE"/>
    <property type="match status" value="1"/>
</dbReference>
<sequence>MEAELLLCRLPIRDLHSAEVECEKYLQMLDEQDHRICAYLSQIGQTRWACCKSGPYRHFVMTSNAAESMNNVNSSAREYPICKLVYFIREMMQKWFHERFETASSTSTILPKKLESELITLQRDAFEMKVKPAWPYEFKIVDGWTQSFVVKLRDKSCTCGDFQLDHFVCVHALAAIGSRPRLSCYNFISPYYKREALVATYSGIVHPLGDKSTWDIPTDVKTMDLIKIGSAENQPHSAVHDLDIAVLGLDFENWEAKVKPTAMSKRPTSLFWLLTSKHGKF</sequence>
<dbReference type="AlphaFoldDB" id="A0A484KD91"/>
<evidence type="ECO:0000256" key="2">
    <source>
        <dbReference type="ARBA" id="ARBA00022771"/>
    </source>
</evidence>
<keyword evidence="7" id="KW-1185">Reference proteome</keyword>
<keyword evidence="2 4" id="KW-0863">Zinc-finger</keyword>
<evidence type="ECO:0000313" key="6">
    <source>
        <dbReference type="EMBL" id="VFQ60092.1"/>
    </source>
</evidence>
<dbReference type="InterPro" id="IPR007527">
    <property type="entry name" value="Znf_SWIM"/>
</dbReference>
<evidence type="ECO:0000259" key="5">
    <source>
        <dbReference type="PROSITE" id="PS50966"/>
    </source>
</evidence>
<proteinExistence type="predicted"/>
<dbReference type="EMBL" id="OOIL02000104">
    <property type="protein sequence ID" value="VFQ60092.1"/>
    <property type="molecule type" value="Genomic_DNA"/>
</dbReference>
<evidence type="ECO:0000256" key="4">
    <source>
        <dbReference type="PROSITE-ProRule" id="PRU00325"/>
    </source>
</evidence>
<dbReference type="PROSITE" id="PS50966">
    <property type="entry name" value="ZF_SWIM"/>
    <property type="match status" value="1"/>
</dbReference>
<reference evidence="6 7" key="1">
    <citation type="submission" date="2018-04" db="EMBL/GenBank/DDBJ databases">
        <authorList>
            <person name="Vogel A."/>
        </authorList>
    </citation>
    <scope>NUCLEOTIDE SEQUENCE [LARGE SCALE GENOMIC DNA]</scope>
</reference>